<dbReference type="InterPro" id="IPR012337">
    <property type="entry name" value="RNaseH-like_sf"/>
</dbReference>
<dbReference type="EMBL" id="BKCJ010008508">
    <property type="protein sequence ID" value="GEU82583.1"/>
    <property type="molecule type" value="Genomic_DNA"/>
</dbReference>
<sequence length="2090" mass="235975">MIKRLCVKQAVAMASAQRNDGRFANVSIVLAASTKMLPGLTAVTVEVRIAPSTPCKGKRKPNLNCRAAGRLNTRDKTRNLSLKEITDTKGPIPIQFELRDKQTVMPLGDHAAHWSSYIGEVIRGVPLYYPSWLKVPKERKAALITDIGGKENGVNILKSINEGPYLMGTVREILAESTEGAPQFGPKRPRLYSDLTFKEKDRYNADIRATNILLQGLPKDIYTLINHYIDAKDIWDNVKMLLEGSELTKGDRESQLYDEFEHFRQNKGESIHDYYVRFAKLINDMRNIKMTMSRLQLNSKFVNNMLPEWGRFVMVVKLNRGLRDSNYDQMYAYLKQHDTHAKENKMMLEHFSQPTVDPLALLSNVSNPQHYSPSSSALSSTQNLPPQTNNQLRTSSNARNQATVQDGRVVVQNVQRRPNRGQGMNPRGGSAAGYGGAPNRVRNVNLGQARPVKCYSCNGTREQSSFGRRAVAVSCRWTGQHPVTDEAGPSYDSDILSEVQDHDQYHDAACAHHEGHVMHDNVQLDHVVDSHADYTTNSNMILYDQYVQDNEVPVVHSDVSSVPNDAFMMIDDDIIVISDRNFKEETLKKELHSIKLQLTSTINHKKSMVEEVTFLKKDFKQKENKYLEDFLDMKSLKEKIEDRLIKQDQSLQTVHMLCRPKPHYNELNKVAIGYKNPLCLTRAKQVQPVLYNGHEIIKDNHTPAIVHNAEDTLEIAEITRKKMIAKMNDPECVTRKVKIAPHEYLKENFLAAFTPQKQLTPEQIFWSNDLMKLKSEALRERTKVSRPIKVLTVKHDTIERKNLLIANDNLIAECLSKEVFSVATNSKLNVAQFTEMTVAHTAVAARCLALEAELANLRDKHNHDNQKELINHFSKLEVNHLNLQLKYQNLKDNIGNNPPTPDKDTLNFDSVFVIEKMQASLQEKDNVIRQLRKQLSLNNKDAHLDYLRHLKKSVETIRDIVEDAKTNVPVPPSTGVNGYPNASGSQPKRNVKPNRISPAKGVNKLPVEDQPRTNKSHLRTSNHVDSSRRHKRTVVQIVLWYLDSGCSKHMMGDRSRLMNFVKKFIGTFRFGNDHFGVIMGYGDYVIGDSVISRTVPRTLQQNGVVERQNRTLVEAAQTMLIFSKALMFLWAKAVATACYTQNRSLIHTHHHKTPYELVHNKKPDLTFFRVFGALYYPINDNKDLGKLQPTADTGIFVGYAPSRKSTGPAPNFLTPGQISSGLVPNSVPTTPYAPPLIKNWRFYFNQCSMNIWNLLVLKDRFLRLKQYKLQSTQPFTSSVVAEPNYMKDRTNAPVDNPPFVNVFAPEPHSEASSSENISLTESPYVSHTLHHLNKWSKDHPLDNVIGNPSRPVSTRKQFAIDALWCLYSSVLSKVEPKNFKTTITEDCWFQAMQNEIHKFDRLQVWELVPQPDCVMITTLKWIYKVKLDEYGDVLKNKARLVAKGISMGGGNKPIYQMDVKTAFLNGKLKEEVYVSQPEGFVDPDHPTHVYRLKKALLDSCDSVDIPMVDRLKLDEDPSGIPIDQTYFCSMVGSLMYLTVSRPGLVFVVCMCARYQAKPTKKHFEALKRVFQYLKGTINWGLWYPKDTAMALTAYADADHAGCQDTRRSTSGSAQFFGDKLVSWSSKKWKSTAISTTEAEYIAMSGCCAQILWMRSQLTDYGFDFNKILLYCDNRSAIALCCNNVQHSRSKHIDIHHHFNRELQPDFQLEESTSPKRWPFPTTDKMADVNAPSGQAPEMASPVRIDDQILPCIRCQLDEQWFVLIKDILREALQITPVNSNQAFTSPLTAEVLINFVNELGYPKHTTGKKRAILIVILSIRFTKLIIHHLQRRHRFHPRPDSPLHLPNEEPVLGYLKFSAKGTKREVFRMPILGSLITAEIQQALYYREYLAKVAQHRRYLAGETGGVQVPPTPKPTRKPKSTAPKAPLRPEVLTPVAAEDAELQKVLEESMKTAYTLPRGQLPPVIIREPESGKYQPLPEVPGKGKGKVTEEESDSEEESEKVVLGANEGGQDEGQAGPDPSAQAEDQTGTDAGAQDEGQAGSNPDETSEGQAGPDPGDAGAKIQSIPSPVVHAGSDHKHMDLDVADVLP</sequence>
<dbReference type="GO" id="GO:0003676">
    <property type="term" value="F:nucleic acid binding"/>
    <property type="evidence" value="ECO:0007669"/>
    <property type="project" value="InterPro"/>
</dbReference>
<dbReference type="InterPro" id="IPR001584">
    <property type="entry name" value="Integrase_cat-core"/>
</dbReference>
<evidence type="ECO:0000256" key="2">
    <source>
        <dbReference type="SAM" id="Coils"/>
    </source>
</evidence>
<dbReference type="Pfam" id="PF07727">
    <property type="entry name" value="RVT_2"/>
    <property type="match status" value="1"/>
</dbReference>
<feature type="region of interest" description="Disordered" evidence="3">
    <location>
        <begin position="1904"/>
        <end position="1934"/>
    </location>
</feature>
<dbReference type="Pfam" id="PF22936">
    <property type="entry name" value="Pol_BBD"/>
    <property type="match status" value="1"/>
</dbReference>
<feature type="domain" description="Integrase catalytic" evidence="4">
    <location>
        <begin position="1094"/>
        <end position="1162"/>
    </location>
</feature>
<protein>
    <submittedName>
        <fullName evidence="5">Copia protein</fullName>
    </submittedName>
</protein>
<feature type="region of interest" description="Disordered" evidence="3">
    <location>
        <begin position="965"/>
        <end position="1029"/>
    </location>
</feature>
<dbReference type="PANTHER" id="PTHR11439:SF483">
    <property type="entry name" value="PEPTIDE SYNTHASE GLIP-LIKE, PUTATIVE (AFU_ORTHOLOGUE AFUA_3G12920)-RELATED"/>
    <property type="match status" value="1"/>
</dbReference>
<dbReference type="Pfam" id="PF14223">
    <property type="entry name" value="Retrotran_gag_2"/>
    <property type="match status" value="1"/>
</dbReference>
<dbReference type="PROSITE" id="PS50994">
    <property type="entry name" value="INTEGRASE"/>
    <property type="match status" value="1"/>
</dbReference>
<feature type="region of interest" description="Disordered" evidence="3">
    <location>
        <begin position="1970"/>
        <end position="2090"/>
    </location>
</feature>
<feature type="coiled-coil region" evidence="2">
    <location>
        <begin position="847"/>
        <end position="934"/>
    </location>
</feature>
<dbReference type="InterPro" id="IPR036397">
    <property type="entry name" value="RNaseH_sf"/>
</dbReference>
<comment type="caution">
    <text evidence="5">The sequence shown here is derived from an EMBL/GenBank/DDBJ whole genome shotgun (WGS) entry which is preliminary data.</text>
</comment>
<proteinExistence type="predicted"/>
<dbReference type="SUPFAM" id="SSF53098">
    <property type="entry name" value="Ribonuclease H-like"/>
    <property type="match status" value="1"/>
</dbReference>
<feature type="compositionally biased region" description="Polar residues" evidence="3">
    <location>
        <begin position="974"/>
        <end position="988"/>
    </location>
</feature>
<gene>
    <name evidence="5" type="ORF">Tci_054561</name>
</gene>
<evidence type="ECO:0000259" key="4">
    <source>
        <dbReference type="PROSITE" id="PS50994"/>
    </source>
</evidence>
<dbReference type="CDD" id="cd09272">
    <property type="entry name" value="RNase_HI_RT_Ty1"/>
    <property type="match status" value="1"/>
</dbReference>
<evidence type="ECO:0000256" key="3">
    <source>
        <dbReference type="SAM" id="MobiDB-lite"/>
    </source>
</evidence>
<dbReference type="GO" id="GO:0004190">
    <property type="term" value="F:aspartic-type endopeptidase activity"/>
    <property type="evidence" value="ECO:0007669"/>
    <property type="project" value="UniProtKB-KW"/>
</dbReference>
<organism evidence="5">
    <name type="scientific">Tanacetum cinerariifolium</name>
    <name type="common">Dalmatian daisy</name>
    <name type="synonym">Chrysanthemum cinerariifolium</name>
    <dbReference type="NCBI Taxonomy" id="118510"/>
    <lineage>
        <taxon>Eukaryota</taxon>
        <taxon>Viridiplantae</taxon>
        <taxon>Streptophyta</taxon>
        <taxon>Embryophyta</taxon>
        <taxon>Tracheophyta</taxon>
        <taxon>Spermatophyta</taxon>
        <taxon>Magnoliopsida</taxon>
        <taxon>eudicotyledons</taxon>
        <taxon>Gunneridae</taxon>
        <taxon>Pentapetalae</taxon>
        <taxon>asterids</taxon>
        <taxon>campanulids</taxon>
        <taxon>Asterales</taxon>
        <taxon>Asteraceae</taxon>
        <taxon>Asteroideae</taxon>
        <taxon>Anthemideae</taxon>
        <taxon>Anthemidinae</taxon>
        <taxon>Tanacetum</taxon>
    </lineage>
</organism>
<keyword evidence="1" id="KW-0645">Protease</keyword>
<feature type="compositionally biased region" description="Polar residues" evidence="3">
    <location>
        <begin position="364"/>
        <end position="403"/>
    </location>
</feature>
<feature type="region of interest" description="Disordered" evidence="3">
    <location>
        <begin position="364"/>
        <end position="436"/>
    </location>
</feature>
<keyword evidence="1" id="KW-0378">Hydrolase</keyword>
<feature type="compositionally biased region" description="Low complexity" evidence="3">
    <location>
        <begin position="2053"/>
        <end position="2062"/>
    </location>
</feature>
<dbReference type="PANTHER" id="PTHR11439">
    <property type="entry name" value="GAG-POL-RELATED RETROTRANSPOSON"/>
    <property type="match status" value="1"/>
</dbReference>
<keyword evidence="2" id="KW-0175">Coiled coil</keyword>
<dbReference type="GO" id="GO:0015074">
    <property type="term" value="P:DNA integration"/>
    <property type="evidence" value="ECO:0007669"/>
    <property type="project" value="InterPro"/>
</dbReference>
<evidence type="ECO:0000313" key="5">
    <source>
        <dbReference type="EMBL" id="GEU82583.1"/>
    </source>
</evidence>
<feature type="compositionally biased region" description="Low complexity" evidence="3">
    <location>
        <begin position="404"/>
        <end position="423"/>
    </location>
</feature>
<name>A0A6L2N8Q7_TANCI</name>
<dbReference type="SUPFAM" id="SSF56672">
    <property type="entry name" value="DNA/RNA polymerases"/>
    <property type="match status" value="1"/>
</dbReference>
<accession>A0A6L2N8Q7</accession>
<dbReference type="InterPro" id="IPR054722">
    <property type="entry name" value="PolX-like_BBD"/>
</dbReference>
<evidence type="ECO:0000256" key="1">
    <source>
        <dbReference type="ARBA" id="ARBA00022750"/>
    </source>
</evidence>
<reference evidence="5" key="1">
    <citation type="journal article" date="2019" name="Sci. Rep.">
        <title>Draft genome of Tanacetum cinerariifolium, the natural source of mosquito coil.</title>
        <authorList>
            <person name="Yamashiro T."/>
            <person name="Shiraishi A."/>
            <person name="Satake H."/>
            <person name="Nakayama K."/>
        </authorList>
    </citation>
    <scope>NUCLEOTIDE SEQUENCE</scope>
</reference>
<keyword evidence="1" id="KW-0064">Aspartyl protease</keyword>
<dbReference type="Gene3D" id="3.30.420.10">
    <property type="entry name" value="Ribonuclease H-like superfamily/Ribonuclease H"/>
    <property type="match status" value="1"/>
</dbReference>
<dbReference type="InterPro" id="IPR043502">
    <property type="entry name" value="DNA/RNA_pol_sf"/>
</dbReference>
<dbReference type="InterPro" id="IPR013103">
    <property type="entry name" value="RVT_2"/>
</dbReference>